<organism evidence="1 2">
    <name type="scientific">Nicotiana tabacum</name>
    <name type="common">Common tobacco</name>
    <dbReference type="NCBI Taxonomy" id="4097"/>
    <lineage>
        <taxon>Eukaryota</taxon>
        <taxon>Viridiplantae</taxon>
        <taxon>Streptophyta</taxon>
        <taxon>Embryophyta</taxon>
        <taxon>Tracheophyta</taxon>
        <taxon>Spermatophyta</taxon>
        <taxon>Magnoliopsida</taxon>
        <taxon>eudicotyledons</taxon>
        <taxon>Gunneridae</taxon>
        <taxon>Pentapetalae</taxon>
        <taxon>asterids</taxon>
        <taxon>lamiids</taxon>
        <taxon>Solanales</taxon>
        <taxon>Solanaceae</taxon>
        <taxon>Nicotianoideae</taxon>
        <taxon>Nicotianeae</taxon>
        <taxon>Nicotiana</taxon>
    </lineage>
</organism>
<evidence type="ECO:0000313" key="2">
    <source>
        <dbReference type="RefSeq" id="XP_075109470.1"/>
    </source>
</evidence>
<protein>
    <submittedName>
        <fullName evidence="2">B3 domain-containing protein REM8-like isoform X1</fullName>
    </submittedName>
</protein>
<reference evidence="1" key="1">
    <citation type="journal article" date="2014" name="Nat. Commun.">
        <title>The tobacco genome sequence and its comparison with those of tomato and potato.</title>
        <authorList>
            <person name="Sierro N."/>
            <person name="Battey J.N."/>
            <person name="Ouadi S."/>
            <person name="Bakaher N."/>
            <person name="Bovet L."/>
            <person name="Willig A."/>
            <person name="Goepfert S."/>
            <person name="Peitsch M.C."/>
            <person name="Ivanov N.V."/>
        </authorList>
    </citation>
    <scope>NUCLEOTIDE SEQUENCE [LARGE SCALE GENOMIC DNA]</scope>
</reference>
<accession>A0AC58UIZ6</accession>
<sequence>MKVRPVKPHFFKPIQPGFKHALKIPKGFMKYLKGHELEHVVLRRAGKKWLVKVNDYQFKTGWGEFAEENVLQLGDMLVFRHEGNVEFEVIIFDSSQCDREYAEYLQEEEEAATRTFGEISKNFEFEDTNNYTSIPSGDRLYGSLPSTSCPLSHSRAIDDVIEIPSLNIKSSDEDSSHAEAATDKHAGHSHFICTIRPYCLTYGYLCLPQQFANSLSNKKCDLFIRDERQRSWNVKLSSDCKNRVSIGDGWREFIADNCLKVGERIMFEVVSDGKMESIWKFHVVTDAETPKQKFQDLRANASLQPEGKKPDLDANRYSARGLRIETSDMTAPKAQVHASTSANNANPHFISTIKPYSINKPRLYLPADFAKSNGLMNRRCEMILTDEKQRSWSVQLGLTGHHVAITRGWKKFVKANDVQVGDTFKFELINNGTIPIAYFHCEYFVTSLCFCGLPLCYSCFCFSSLSLRLLEYRREWNHKQNFYGSDMKILCHASEELWIFGMSYITLLFTLNDSRKVLNSLDVLLDFF</sequence>
<name>A0AC58UIZ6_TOBAC</name>
<gene>
    <name evidence="2" type="primary">LOC107778319</name>
</gene>
<reference evidence="2" key="2">
    <citation type="submission" date="2025-08" db="UniProtKB">
        <authorList>
            <consortium name="RefSeq"/>
        </authorList>
    </citation>
    <scope>IDENTIFICATION</scope>
    <source>
        <tissue evidence="2">Leaf</tissue>
    </source>
</reference>
<proteinExistence type="predicted"/>
<dbReference type="RefSeq" id="XP_075109470.1">
    <property type="nucleotide sequence ID" value="XM_075253369.1"/>
</dbReference>
<keyword evidence="1" id="KW-1185">Reference proteome</keyword>
<evidence type="ECO:0000313" key="1">
    <source>
        <dbReference type="Proteomes" id="UP000790787"/>
    </source>
</evidence>
<dbReference type="Proteomes" id="UP000790787">
    <property type="component" value="Chromosome 5"/>
</dbReference>